<reference evidence="3" key="2">
    <citation type="submission" date="2022-09" db="EMBL/GenBank/DDBJ databases">
        <title>Biosynthetic gene clusters of Dactylosporangioum fulvum.</title>
        <authorList>
            <person name="Caradec T."/>
        </authorList>
    </citation>
    <scope>NUCLEOTIDE SEQUENCE</scope>
    <source>
        <strain evidence="3">NRRL B-16292</strain>
    </source>
</reference>
<dbReference type="PANTHER" id="PTHR12110:SF41">
    <property type="entry name" value="INOSOSE DEHYDRATASE"/>
    <property type="match status" value="1"/>
</dbReference>
<evidence type="ECO:0000259" key="2">
    <source>
        <dbReference type="Pfam" id="PF01261"/>
    </source>
</evidence>
<reference evidence="3" key="1">
    <citation type="submission" date="2021-04" db="EMBL/GenBank/DDBJ databases">
        <authorList>
            <person name="Hartkoorn R.C."/>
            <person name="Beaudoing E."/>
            <person name="Hot D."/>
        </authorList>
    </citation>
    <scope>NUCLEOTIDE SEQUENCE</scope>
    <source>
        <strain evidence="3">NRRL B-16292</strain>
    </source>
</reference>
<sequence length="369" mass="39866">MSTTMHETPDHKLGRRRFLGVAAGAAAAGAAVATGLSSGAASAAPGKANGLLIPAPNRGIILYSVRDRISAAPDSSGVPYGFRQVFERLSRIGYREIEFAGYTQSTQILGRQITTEEIRRLLDDNGLVANGTHATIPGTITPDTLAAFEQQLDIAEALGMKHIGTGGDPTGSNYKADWDAAAERWNILGEMAAKRGLMLYTHNHDAAYGFLLDSGPLDAQGRPTRSSGVRKLEYFFGLTDPKYVFFELDIYWAHVAQHRFRTYTDPDGFTQTDVFDPVATVAARTKRFPLFHAKDGVRTGEAPGVGGGYTMVPFGTGDIDFATFFRQIGAKGWHLPNWEQDNAPGGSADPGRSLRYAQLSYDNMAALRG</sequence>
<dbReference type="InterPro" id="IPR036237">
    <property type="entry name" value="Xyl_isomerase-like_sf"/>
</dbReference>
<feature type="signal peptide" evidence="1">
    <location>
        <begin position="1"/>
        <end position="43"/>
    </location>
</feature>
<protein>
    <submittedName>
        <fullName evidence="3">Sugar phosphate isomerase/epimerase</fullName>
    </submittedName>
</protein>
<dbReference type="InterPro" id="IPR013022">
    <property type="entry name" value="Xyl_isomerase-like_TIM-brl"/>
</dbReference>
<organism evidence="3 4">
    <name type="scientific">Dactylosporangium fulvum</name>
    <dbReference type="NCBI Taxonomy" id="53359"/>
    <lineage>
        <taxon>Bacteria</taxon>
        <taxon>Bacillati</taxon>
        <taxon>Actinomycetota</taxon>
        <taxon>Actinomycetes</taxon>
        <taxon>Micromonosporales</taxon>
        <taxon>Micromonosporaceae</taxon>
        <taxon>Dactylosporangium</taxon>
    </lineage>
</organism>
<feature type="domain" description="Xylose isomerase-like TIM barrel" evidence="2">
    <location>
        <begin position="86"/>
        <end position="334"/>
    </location>
</feature>
<dbReference type="GO" id="GO:0016853">
    <property type="term" value="F:isomerase activity"/>
    <property type="evidence" value="ECO:0007669"/>
    <property type="project" value="UniProtKB-KW"/>
</dbReference>
<dbReference type="EMBL" id="CP073720">
    <property type="protein sequence ID" value="UWP79151.1"/>
    <property type="molecule type" value="Genomic_DNA"/>
</dbReference>
<proteinExistence type="predicted"/>
<dbReference type="Pfam" id="PF01261">
    <property type="entry name" value="AP_endonuc_2"/>
    <property type="match status" value="1"/>
</dbReference>
<evidence type="ECO:0000313" key="3">
    <source>
        <dbReference type="EMBL" id="UWP79151.1"/>
    </source>
</evidence>
<accession>A0ABY5VTL7</accession>
<name>A0ABY5VTL7_9ACTN</name>
<dbReference type="InterPro" id="IPR050312">
    <property type="entry name" value="IolE/XylAMocC-like"/>
</dbReference>
<dbReference type="PANTHER" id="PTHR12110">
    <property type="entry name" value="HYDROXYPYRUVATE ISOMERASE"/>
    <property type="match status" value="1"/>
</dbReference>
<evidence type="ECO:0000313" key="4">
    <source>
        <dbReference type="Proteomes" id="UP001059617"/>
    </source>
</evidence>
<evidence type="ECO:0000256" key="1">
    <source>
        <dbReference type="SAM" id="SignalP"/>
    </source>
</evidence>
<dbReference type="Proteomes" id="UP001059617">
    <property type="component" value="Chromosome"/>
</dbReference>
<dbReference type="SUPFAM" id="SSF51658">
    <property type="entry name" value="Xylose isomerase-like"/>
    <property type="match status" value="1"/>
</dbReference>
<gene>
    <name evidence="3" type="ORF">Dfulv_28740</name>
</gene>
<keyword evidence="4" id="KW-1185">Reference proteome</keyword>
<dbReference type="RefSeq" id="WP_259856696.1">
    <property type="nucleotide sequence ID" value="NZ_BAAAST010000153.1"/>
</dbReference>
<feature type="chain" id="PRO_5047194239" evidence="1">
    <location>
        <begin position="44"/>
        <end position="369"/>
    </location>
</feature>
<keyword evidence="1" id="KW-0732">Signal</keyword>
<dbReference type="Gene3D" id="3.20.20.150">
    <property type="entry name" value="Divalent-metal-dependent TIM barrel enzymes"/>
    <property type="match status" value="1"/>
</dbReference>
<dbReference type="InterPro" id="IPR006311">
    <property type="entry name" value="TAT_signal"/>
</dbReference>
<dbReference type="PROSITE" id="PS51318">
    <property type="entry name" value="TAT"/>
    <property type="match status" value="1"/>
</dbReference>
<keyword evidence="3" id="KW-0413">Isomerase</keyword>